<dbReference type="InterPro" id="IPR029058">
    <property type="entry name" value="AB_hydrolase_fold"/>
</dbReference>
<keyword evidence="6" id="KW-1185">Reference proteome</keyword>
<reference evidence="5 6" key="1">
    <citation type="submission" date="2015-01" db="EMBL/GenBank/DDBJ databases">
        <title>The Genome Sequence of Fonsecaea multimorphosa CBS 102226.</title>
        <authorList>
            <consortium name="The Broad Institute Genomics Platform"/>
            <person name="Cuomo C."/>
            <person name="de Hoog S."/>
            <person name="Gorbushina A."/>
            <person name="Stielow B."/>
            <person name="Teixiera M."/>
            <person name="Abouelleil A."/>
            <person name="Chapman S.B."/>
            <person name="Priest M."/>
            <person name="Young S.K."/>
            <person name="Wortman J."/>
            <person name="Nusbaum C."/>
            <person name="Birren B."/>
        </authorList>
    </citation>
    <scope>NUCLEOTIDE SEQUENCE [LARGE SCALE GENOMIC DNA]</scope>
    <source>
        <strain evidence="5 6">CBS 102226</strain>
    </source>
</reference>
<organism evidence="5 6">
    <name type="scientific">Fonsecaea multimorphosa CBS 102226</name>
    <dbReference type="NCBI Taxonomy" id="1442371"/>
    <lineage>
        <taxon>Eukaryota</taxon>
        <taxon>Fungi</taxon>
        <taxon>Dikarya</taxon>
        <taxon>Ascomycota</taxon>
        <taxon>Pezizomycotina</taxon>
        <taxon>Eurotiomycetes</taxon>
        <taxon>Chaetothyriomycetidae</taxon>
        <taxon>Chaetothyriales</taxon>
        <taxon>Herpotrichiellaceae</taxon>
        <taxon>Fonsecaea</taxon>
    </lineage>
</organism>
<dbReference type="PROSITE" id="PS00941">
    <property type="entry name" value="CARBOXYLESTERASE_B_2"/>
    <property type="match status" value="1"/>
</dbReference>
<evidence type="ECO:0000256" key="3">
    <source>
        <dbReference type="RuleBase" id="RU361235"/>
    </source>
</evidence>
<dbReference type="Pfam" id="PF00135">
    <property type="entry name" value="COesterase"/>
    <property type="match status" value="1"/>
</dbReference>
<dbReference type="EC" id="3.1.1.-" evidence="3"/>
<name>A0A0D2HGP8_9EURO</name>
<dbReference type="PROSITE" id="PS00122">
    <property type="entry name" value="CARBOXYLESTERASE_B_1"/>
    <property type="match status" value="1"/>
</dbReference>
<keyword evidence="3" id="KW-0732">Signal</keyword>
<dbReference type="Gene3D" id="3.40.50.1820">
    <property type="entry name" value="alpha/beta hydrolase"/>
    <property type="match status" value="1"/>
</dbReference>
<dbReference type="SUPFAM" id="SSF53474">
    <property type="entry name" value="alpha/beta-Hydrolases"/>
    <property type="match status" value="1"/>
</dbReference>
<dbReference type="ESTHER" id="9euro-a0a0d2hgp8">
    <property type="family name" value="Fungal_carboxylesterase_lipase"/>
</dbReference>
<dbReference type="InterPro" id="IPR019826">
    <property type="entry name" value="Carboxylesterase_B_AS"/>
</dbReference>
<protein>
    <recommendedName>
        <fullName evidence="3">Carboxylic ester hydrolase</fullName>
        <ecNumber evidence="3">3.1.1.-</ecNumber>
    </recommendedName>
</protein>
<dbReference type="InterPro" id="IPR002018">
    <property type="entry name" value="CarbesteraseB"/>
</dbReference>
<dbReference type="AlphaFoldDB" id="A0A0D2HGP8"/>
<gene>
    <name evidence="5" type="ORF">Z520_02638</name>
</gene>
<evidence type="ECO:0000313" key="5">
    <source>
        <dbReference type="EMBL" id="KIY01086.1"/>
    </source>
</evidence>
<comment type="similarity">
    <text evidence="1 3">Belongs to the type-B carboxylesterase/lipase family.</text>
</comment>
<feature type="chain" id="PRO_5005112554" description="Carboxylic ester hydrolase" evidence="3">
    <location>
        <begin position="23"/>
        <end position="565"/>
    </location>
</feature>
<feature type="signal peptide" evidence="3">
    <location>
        <begin position="1"/>
        <end position="22"/>
    </location>
</feature>
<proteinExistence type="inferred from homology"/>
<keyword evidence="2 3" id="KW-0378">Hydrolase</keyword>
<dbReference type="GeneID" id="27708384"/>
<evidence type="ECO:0000256" key="1">
    <source>
        <dbReference type="ARBA" id="ARBA00005964"/>
    </source>
</evidence>
<evidence type="ECO:0000256" key="2">
    <source>
        <dbReference type="ARBA" id="ARBA00022801"/>
    </source>
</evidence>
<evidence type="ECO:0000259" key="4">
    <source>
        <dbReference type="Pfam" id="PF00135"/>
    </source>
</evidence>
<dbReference type="InterPro" id="IPR019819">
    <property type="entry name" value="Carboxylesterase_B_CS"/>
</dbReference>
<sequence>MASQILYRAAAFAAVAITTGFAAPSGSPPTVHAAAGIFVGNTSITGLDQFLGIPYAMPPLGPLRFTNPQPFPVKALGNPFLATEYSPGCLQDPLYALYNGLSEDCLTLNVIRPQGLPSTASLPVLFWIHGGGNENGQSIFYNGTALVQYSVQIGQPIIYVACNYRLGGFGFLNSPAFQAEGISNLGLKDQYLALQWAHENIASFGGNPNKVVIFGESAGAWDAQAQMHRAYTLNETNRLFQGMITESGAFGGLGAPLVEKPAAGLAAYNVLLNQTNCLNASDTVACLRTVDVSILSPLLVEGAFGFLYTLDNDWFKKNLTEILVDYEFAQIPFIHGCNLDEGSVFMADPFNPPNSSALVEYITPLLSNQTSLAQGIIQVYENLSDVSLGKGYNADPTAGHPFWTAVGVYGDVNFHLGRRAFLKLGSTKVPAWGYYFRQQPPLTQLNLSYEYPGMSTAYDRRVAVEHGAELAYVFGEASHLQGATAGDVNVSTTVMSAWISFAYKLDPNADGVPQWPRYNQSKEGITLVLANQGNETISAQPDILRQPVYNAWNTAMKKIGQAALF</sequence>
<dbReference type="VEuPathDB" id="FungiDB:Z520_02638"/>
<dbReference type="STRING" id="1442371.A0A0D2HGP8"/>
<dbReference type="GO" id="GO:0016787">
    <property type="term" value="F:hydrolase activity"/>
    <property type="evidence" value="ECO:0007669"/>
    <property type="project" value="UniProtKB-KW"/>
</dbReference>
<dbReference type="OrthoDB" id="408631at2759"/>
<evidence type="ECO:0000313" key="6">
    <source>
        <dbReference type="Proteomes" id="UP000053411"/>
    </source>
</evidence>
<dbReference type="InterPro" id="IPR050309">
    <property type="entry name" value="Type-B_Carboxylest/Lipase"/>
</dbReference>
<dbReference type="RefSeq" id="XP_016635208.1">
    <property type="nucleotide sequence ID" value="XM_016773151.1"/>
</dbReference>
<dbReference type="PANTHER" id="PTHR11559">
    <property type="entry name" value="CARBOXYLESTERASE"/>
    <property type="match status" value="1"/>
</dbReference>
<feature type="domain" description="Carboxylesterase type B" evidence="4">
    <location>
        <begin position="29"/>
        <end position="530"/>
    </location>
</feature>
<dbReference type="EMBL" id="KN848065">
    <property type="protein sequence ID" value="KIY01086.1"/>
    <property type="molecule type" value="Genomic_DNA"/>
</dbReference>
<accession>A0A0D2HGP8</accession>
<dbReference type="Proteomes" id="UP000053411">
    <property type="component" value="Unassembled WGS sequence"/>
</dbReference>